<keyword evidence="2" id="KW-1185">Reference proteome</keyword>
<proteinExistence type="predicted"/>
<comment type="caution">
    <text evidence="1">The sequence shown here is derived from an EMBL/GenBank/DDBJ whole genome shotgun (WGS) entry which is preliminary data.</text>
</comment>
<gene>
    <name evidence="1" type="ORF">BCF89_10722</name>
</gene>
<name>A0A2W7FZI8_9BACT</name>
<sequence length="193" mass="21564">MTRELKLLLSIATVSAGATVALAIPSKEKIEKNKLNKEIAKVEAKIRDKKNPLSENKINKLNKEIIKAKEMLKKSRDASLISSTKDNFIKATSAIINSIEPPINKPSNPINNIDISKLEKTSAQITGLLFDDLYTNDIKEATYRYKKHGDAHATASSKTTTELFDLLTKQIDKESIEKAEKADLEKQQEWVNA</sequence>
<reference evidence="1 2" key="1">
    <citation type="submission" date="2018-06" db="EMBL/GenBank/DDBJ databases">
        <title>Genomic Encyclopedia of Archaeal and Bacterial Type Strains, Phase II (KMG-II): from individual species to whole genera.</title>
        <authorList>
            <person name="Goeker M."/>
        </authorList>
    </citation>
    <scope>NUCLEOTIDE SEQUENCE [LARGE SCALE GENOMIC DNA]</scope>
    <source>
        <strain evidence="1 2">ATCC 51348</strain>
    </source>
</reference>
<accession>A0A2W7FZI8</accession>
<organism evidence="1 2">
    <name type="scientific">Metamycoplasma auris</name>
    <dbReference type="NCBI Taxonomy" id="51363"/>
    <lineage>
        <taxon>Bacteria</taxon>
        <taxon>Bacillati</taxon>
        <taxon>Mycoplasmatota</taxon>
        <taxon>Mycoplasmoidales</taxon>
        <taxon>Metamycoplasmataceae</taxon>
        <taxon>Metamycoplasma</taxon>
    </lineage>
</organism>
<feature type="non-terminal residue" evidence="1">
    <location>
        <position position="193"/>
    </location>
</feature>
<evidence type="ECO:0000313" key="2">
    <source>
        <dbReference type="Proteomes" id="UP000249646"/>
    </source>
</evidence>
<dbReference type="AlphaFoldDB" id="A0A2W7FZI8"/>
<protein>
    <submittedName>
        <fullName evidence="1">Uncharacterized protein</fullName>
    </submittedName>
</protein>
<dbReference type="Proteomes" id="UP000249646">
    <property type="component" value="Unassembled WGS sequence"/>
</dbReference>
<dbReference type="EMBL" id="QKUB01000007">
    <property type="protein sequence ID" value="PZV99839.1"/>
    <property type="molecule type" value="Genomic_DNA"/>
</dbReference>
<evidence type="ECO:0000313" key="1">
    <source>
        <dbReference type="EMBL" id="PZV99839.1"/>
    </source>
</evidence>